<dbReference type="EMBL" id="BAAAJE010000006">
    <property type="protein sequence ID" value="GAA1137410.1"/>
    <property type="molecule type" value="Genomic_DNA"/>
</dbReference>
<dbReference type="InterPro" id="IPR020846">
    <property type="entry name" value="MFS_dom"/>
</dbReference>
<accession>A0ABN1UCK6</accession>
<gene>
    <name evidence="9" type="ORF">GCM10009606_16720</name>
</gene>
<feature type="transmembrane region" description="Helical" evidence="7">
    <location>
        <begin position="359"/>
        <end position="378"/>
    </location>
</feature>
<feature type="transmembrane region" description="Helical" evidence="7">
    <location>
        <begin position="264"/>
        <end position="286"/>
    </location>
</feature>
<dbReference type="PANTHER" id="PTHR23513:SF11">
    <property type="entry name" value="STAPHYLOFERRIN A TRANSPORTER"/>
    <property type="match status" value="1"/>
</dbReference>
<protein>
    <recommendedName>
        <fullName evidence="8">Major facilitator superfamily (MFS) profile domain-containing protein</fullName>
    </recommendedName>
</protein>
<evidence type="ECO:0000313" key="9">
    <source>
        <dbReference type="EMBL" id="GAA1137410.1"/>
    </source>
</evidence>
<feature type="transmembrane region" description="Helical" evidence="7">
    <location>
        <begin position="113"/>
        <end position="133"/>
    </location>
</feature>
<keyword evidence="5 7" id="KW-0472">Membrane</keyword>
<dbReference type="PROSITE" id="PS50850">
    <property type="entry name" value="MFS"/>
    <property type="match status" value="1"/>
</dbReference>
<feature type="transmembrane region" description="Helical" evidence="7">
    <location>
        <begin position="235"/>
        <end position="258"/>
    </location>
</feature>
<dbReference type="InterPro" id="IPR011701">
    <property type="entry name" value="MFS"/>
</dbReference>
<evidence type="ECO:0000256" key="1">
    <source>
        <dbReference type="ARBA" id="ARBA00004651"/>
    </source>
</evidence>
<dbReference type="PANTHER" id="PTHR23513">
    <property type="entry name" value="INTEGRAL MEMBRANE EFFLUX PROTEIN-RELATED"/>
    <property type="match status" value="1"/>
</dbReference>
<feature type="transmembrane region" description="Helical" evidence="7">
    <location>
        <begin position="327"/>
        <end position="347"/>
    </location>
</feature>
<name>A0ABN1UCK6_9ACTN</name>
<sequence>MPPDDAPARDTGLAAPSPWRIPRFRWFAAGNTINNVGEGIYDIALPLLVYGQTGSVVVMGIVAALTPGTLLLGPALGALADKGGAGRLLVVGLVVQLAAAVVLSTLVSTHHLGLGPFLALAVVLQVAGAVYRVGWMTGVPEMFPESPVRARGSLSSLFIATTIVGPLLVAVLLPLVGYSGLLWINCLTFVAPLLVQASGIRPAPRPWQSGVKGIVLDGMRVGFATLRGDARLRRLTVLMLPFDFVESAAVPALALYHLRDTLQVSASAVATLFAVMNVAALVGSLAVSERRVFDPVRVVSIITVASALALVGASVPVVAVVVAALTILMLLSGAAGSAQSMMVVHFVPQEVFGRSSGVLRLIHGVPAVLGPLAVAALVPWLGTTAVFVILALMAVTSAAAMLLARPSSKNPSQGREPTSHEVDRA</sequence>
<evidence type="ECO:0000256" key="2">
    <source>
        <dbReference type="ARBA" id="ARBA00022475"/>
    </source>
</evidence>
<evidence type="ECO:0000256" key="7">
    <source>
        <dbReference type="SAM" id="Phobius"/>
    </source>
</evidence>
<evidence type="ECO:0000256" key="3">
    <source>
        <dbReference type="ARBA" id="ARBA00022692"/>
    </source>
</evidence>
<comment type="caution">
    <text evidence="9">The sequence shown here is derived from an EMBL/GenBank/DDBJ whole genome shotgun (WGS) entry which is preliminary data.</text>
</comment>
<keyword evidence="2" id="KW-1003">Cell membrane</keyword>
<feature type="region of interest" description="Disordered" evidence="6">
    <location>
        <begin position="406"/>
        <end position="425"/>
    </location>
</feature>
<evidence type="ECO:0000259" key="8">
    <source>
        <dbReference type="PROSITE" id="PS50850"/>
    </source>
</evidence>
<feature type="domain" description="Major facilitator superfamily (MFS) profile" evidence="8">
    <location>
        <begin position="23"/>
        <end position="409"/>
    </location>
</feature>
<feature type="transmembrane region" description="Helical" evidence="7">
    <location>
        <begin position="182"/>
        <end position="200"/>
    </location>
</feature>
<keyword evidence="10" id="KW-1185">Reference proteome</keyword>
<feature type="transmembrane region" description="Helical" evidence="7">
    <location>
        <begin position="88"/>
        <end position="107"/>
    </location>
</feature>
<evidence type="ECO:0000256" key="4">
    <source>
        <dbReference type="ARBA" id="ARBA00022989"/>
    </source>
</evidence>
<reference evidence="9 10" key="1">
    <citation type="journal article" date="2019" name="Int. J. Syst. Evol. Microbiol.">
        <title>The Global Catalogue of Microorganisms (GCM) 10K type strain sequencing project: providing services to taxonomists for standard genome sequencing and annotation.</title>
        <authorList>
            <consortium name="The Broad Institute Genomics Platform"/>
            <consortium name="The Broad Institute Genome Sequencing Center for Infectious Disease"/>
            <person name="Wu L."/>
            <person name="Ma J."/>
        </authorList>
    </citation>
    <scope>NUCLEOTIDE SEQUENCE [LARGE SCALE GENOMIC DNA]</scope>
    <source>
        <strain evidence="9 10">JCM 11813</strain>
    </source>
</reference>
<keyword evidence="4 7" id="KW-1133">Transmembrane helix</keyword>
<dbReference type="Gene3D" id="1.20.1250.20">
    <property type="entry name" value="MFS general substrate transporter like domains"/>
    <property type="match status" value="1"/>
</dbReference>
<evidence type="ECO:0000313" key="10">
    <source>
        <dbReference type="Proteomes" id="UP001499979"/>
    </source>
</evidence>
<feature type="transmembrane region" description="Helical" evidence="7">
    <location>
        <begin position="154"/>
        <end position="176"/>
    </location>
</feature>
<dbReference type="InterPro" id="IPR036259">
    <property type="entry name" value="MFS_trans_sf"/>
</dbReference>
<evidence type="ECO:0000256" key="5">
    <source>
        <dbReference type="ARBA" id="ARBA00023136"/>
    </source>
</evidence>
<feature type="transmembrane region" description="Helical" evidence="7">
    <location>
        <begin position="56"/>
        <end position="76"/>
    </location>
</feature>
<feature type="compositionally biased region" description="Polar residues" evidence="6">
    <location>
        <begin position="407"/>
        <end position="416"/>
    </location>
</feature>
<proteinExistence type="predicted"/>
<dbReference type="Pfam" id="PF07690">
    <property type="entry name" value="MFS_1"/>
    <property type="match status" value="2"/>
</dbReference>
<dbReference type="Proteomes" id="UP001499979">
    <property type="component" value="Unassembled WGS sequence"/>
</dbReference>
<comment type="subcellular location">
    <subcellularLocation>
        <location evidence="1">Cell membrane</location>
        <topology evidence="1">Multi-pass membrane protein</topology>
    </subcellularLocation>
</comment>
<feature type="transmembrane region" description="Helical" evidence="7">
    <location>
        <begin position="298"/>
        <end position="321"/>
    </location>
</feature>
<feature type="transmembrane region" description="Helical" evidence="7">
    <location>
        <begin position="384"/>
        <end position="404"/>
    </location>
</feature>
<evidence type="ECO:0000256" key="6">
    <source>
        <dbReference type="SAM" id="MobiDB-lite"/>
    </source>
</evidence>
<dbReference type="SUPFAM" id="SSF103473">
    <property type="entry name" value="MFS general substrate transporter"/>
    <property type="match status" value="1"/>
</dbReference>
<dbReference type="RefSeq" id="WP_343907038.1">
    <property type="nucleotide sequence ID" value="NZ_BAAAJE010000006.1"/>
</dbReference>
<organism evidence="9 10">
    <name type="scientific">Nocardioides aquiterrae</name>
    <dbReference type="NCBI Taxonomy" id="203799"/>
    <lineage>
        <taxon>Bacteria</taxon>
        <taxon>Bacillati</taxon>
        <taxon>Actinomycetota</taxon>
        <taxon>Actinomycetes</taxon>
        <taxon>Propionibacteriales</taxon>
        <taxon>Nocardioidaceae</taxon>
        <taxon>Nocardioides</taxon>
    </lineage>
</organism>
<keyword evidence="3 7" id="KW-0812">Transmembrane</keyword>